<evidence type="ECO:0000256" key="6">
    <source>
        <dbReference type="SAM" id="Phobius"/>
    </source>
</evidence>
<feature type="transmembrane region" description="Helical" evidence="6">
    <location>
        <begin position="379"/>
        <end position="401"/>
    </location>
</feature>
<evidence type="ECO:0000256" key="3">
    <source>
        <dbReference type="ARBA" id="ARBA00022989"/>
    </source>
</evidence>
<keyword evidence="8" id="KW-1185">Reference proteome</keyword>
<evidence type="ECO:0000256" key="5">
    <source>
        <dbReference type="SAM" id="MobiDB-lite"/>
    </source>
</evidence>
<dbReference type="EMBL" id="JAWDGP010003866">
    <property type="protein sequence ID" value="KAK3770145.1"/>
    <property type="molecule type" value="Genomic_DNA"/>
</dbReference>
<keyword evidence="2 6" id="KW-0812">Transmembrane</keyword>
<evidence type="ECO:0008006" key="9">
    <source>
        <dbReference type="Google" id="ProtNLM"/>
    </source>
</evidence>
<feature type="region of interest" description="Disordered" evidence="5">
    <location>
        <begin position="497"/>
        <end position="580"/>
    </location>
</feature>
<feature type="transmembrane region" description="Helical" evidence="6">
    <location>
        <begin position="323"/>
        <end position="342"/>
    </location>
</feature>
<evidence type="ECO:0000313" key="7">
    <source>
        <dbReference type="EMBL" id="KAK3770145.1"/>
    </source>
</evidence>
<dbReference type="PANTHER" id="PTHR23507">
    <property type="entry name" value="ZGC:174356"/>
    <property type="match status" value="1"/>
</dbReference>
<gene>
    <name evidence="7" type="ORF">RRG08_007056</name>
</gene>
<keyword evidence="3 6" id="KW-1133">Transmembrane helix</keyword>
<feature type="transmembrane region" description="Helical" evidence="6">
    <location>
        <begin position="151"/>
        <end position="172"/>
    </location>
</feature>
<dbReference type="PANTHER" id="PTHR23507:SF1">
    <property type="entry name" value="FI18259P1-RELATED"/>
    <property type="match status" value="1"/>
</dbReference>
<dbReference type="GO" id="GO:0022857">
    <property type="term" value="F:transmembrane transporter activity"/>
    <property type="evidence" value="ECO:0007669"/>
    <property type="project" value="InterPro"/>
</dbReference>
<dbReference type="InterPro" id="IPR036259">
    <property type="entry name" value="MFS_trans_sf"/>
</dbReference>
<organism evidence="7 8">
    <name type="scientific">Elysia crispata</name>
    <name type="common">lettuce slug</name>
    <dbReference type="NCBI Taxonomy" id="231223"/>
    <lineage>
        <taxon>Eukaryota</taxon>
        <taxon>Metazoa</taxon>
        <taxon>Spiralia</taxon>
        <taxon>Lophotrochozoa</taxon>
        <taxon>Mollusca</taxon>
        <taxon>Gastropoda</taxon>
        <taxon>Heterobranchia</taxon>
        <taxon>Euthyneura</taxon>
        <taxon>Panpulmonata</taxon>
        <taxon>Sacoglossa</taxon>
        <taxon>Placobranchoidea</taxon>
        <taxon>Plakobranchidae</taxon>
        <taxon>Elysia</taxon>
    </lineage>
</organism>
<dbReference type="InterPro" id="IPR011701">
    <property type="entry name" value="MFS"/>
</dbReference>
<keyword evidence="4 6" id="KW-0472">Membrane</keyword>
<name>A0AAE1DHM6_9GAST</name>
<protein>
    <recommendedName>
        <fullName evidence="9">Proton-coupled folate transporter</fullName>
    </recommendedName>
</protein>
<feature type="compositionally biased region" description="Gly residues" evidence="5">
    <location>
        <begin position="515"/>
        <end position="533"/>
    </location>
</feature>
<dbReference type="Pfam" id="PF07690">
    <property type="entry name" value="MFS_1"/>
    <property type="match status" value="1"/>
</dbReference>
<comment type="subcellular location">
    <subcellularLocation>
        <location evidence="1">Membrane</location>
        <topology evidence="1">Multi-pass membrane protein</topology>
    </subcellularLocation>
</comment>
<evidence type="ECO:0000256" key="2">
    <source>
        <dbReference type="ARBA" id="ARBA00022692"/>
    </source>
</evidence>
<comment type="caution">
    <text evidence="7">The sequence shown here is derived from an EMBL/GenBank/DDBJ whole genome shotgun (WGS) entry which is preliminary data.</text>
</comment>
<accession>A0AAE1DHM6</accession>
<proteinExistence type="predicted"/>
<dbReference type="SUPFAM" id="SSF103473">
    <property type="entry name" value="MFS general substrate transporter"/>
    <property type="match status" value="1"/>
</dbReference>
<evidence type="ECO:0000256" key="4">
    <source>
        <dbReference type="ARBA" id="ARBA00023136"/>
    </source>
</evidence>
<evidence type="ECO:0000313" key="8">
    <source>
        <dbReference type="Proteomes" id="UP001283361"/>
    </source>
</evidence>
<feature type="transmembrane region" description="Helical" evidence="6">
    <location>
        <begin position="216"/>
        <end position="238"/>
    </location>
</feature>
<feature type="transmembrane region" description="Helical" evidence="6">
    <location>
        <begin position="192"/>
        <end position="210"/>
    </location>
</feature>
<sequence>MLGQYCVLGGCLAEIVFFLYKTGEAMLDAAVRPYIIRAVCEDLTRDVVIIDGHWAARQKVVDNITMETMEPCFYLKELPDLESDVQERSATYLMLYRILINVPAVFLGLFCGAWSDRTGRKLPMMLPSLGSILAVLLYLLGMVVVNHTLLIIMSGALLQGLLGKSSVITMAVNSYVTDTTFQEDRTRKLGKLLAMNFFGLFFGSLLAGAFQDVANLHTTLATVAVFHGASVLTVFLCMEESIHDKMPSEEGFESDYNKHNLFSFHGMMESVRVLSKSRAGGRRTLVLVAFLAMFLNQTCKVGEQDVTVLFVQKPPLSWHASSYGYLLSVDYATMGLCLLFFLPVLSTFGHMSDISIVLIGLGCKLIRTLWAGFCVETWMVFVSVVIGAMAGIITSALRSILSKSVSDDETGKVFALASSTETAAKLIGSVVFVNIYSATLHLWPGLAYMCCALVYLTLIVIMVWLYKEVQLMSRHGMTHGLSRVAGYWSLSPRKTTSVVGNAGACTPTTSSRSAGGRGGGSGGNNNQGEGGAGKWSKLTTLPTIREPEVDTSPNEKEDESLLPLSASATSLSGIPAASSP</sequence>
<feature type="transmembrane region" description="Helical" evidence="6">
    <location>
        <begin position="94"/>
        <end position="114"/>
    </location>
</feature>
<feature type="transmembrane region" description="Helical" evidence="6">
    <location>
        <begin position="442"/>
        <end position="466"/>
    </location>
</feature>
<feature type="transmembrane region" description="Helical" evidence="6">
    <location>
        <begin position="126"/>
        <end position="145"/>
    </location>
</feature>
<evidence type="ECO:0000256" key="1">
    <source>
        <dbReference type="ARBA" id="ARBA00004141"/>
    </source>
</evidence>
<feature type="compositionally biased region" description="Low complexity" evidence="5">
    <location>
        <begin position="561"/>
        <end position="572"/>
    </location>
</feature>
<dbReference type="GO" id="GO:0016020">
    <property type="term" value="C:membrane"/>
    <property type="evidence" value="ECO:0007669"/>
    <property type="project" value="UniProtKB-SubCell"/>
</dbReference>
<reference evidence="7" key="1">
    <citation type="journal article" date="2023" name="G3 (Bethesda)">
        <title>A reference genome for the long-term kleptoplast-retaining sea slug Elysia crispata morphotype clarki.</title>
        <authorList>
            <person name="Eastman K.E."/>
            <person name="Pendleton A.L."/>
            <person name="Shaikh M.A."/>
            <person name="Suttiyut T."/>
            <person name="Ogas R."/>
            <person name="Tomko P."/>
            <person name="Gavelis G."/>
            <person name="Widhalm J.R."/>
            <person name="Wisecaver J.H."/>
        </authorList>
    </citation>
    <scope>NUCLEOTIDE SEQUENCE</scope>
    <source>
        <strain evidence="7">ECLA1</strain>
    </source>
</reference>
<dbReference type="AlphaFoldDB" id="A0AAE1DHM6"/>
<dbReference type="Proteomes" id="UP001283361">
    <property type="component" value="Unassembled WGS sequence"/>
</dbReference>
<dbReference type="Gene3D" id="1.20.1250.20">
    <property type="entry name" value="MFS general substrate transporter like domains"/>
    <property type="match status" value="1"/>
</dbReference>
<feature type="transmembrane region" description="Helical" evidence="6">
    <location>
        <begin position="413"/>
        <end position="436"/>
    </location>
</feature>